<dbReference type="InterPro" id="IPR050484">
    <property type="entry name" value="Transf_Hexapept/Carb_Anhydrase"/>
</dbReference>
<dbReference type="Proteomes" id="UP000002675">
    <property type="component" value="Chromosome I"/>
</dbReference>
<dbReference type="PANTHER" id="PTHR13061">
    <property type="entry name" value="DYNACTIN SUBUNIT P25"/>
    <property type="match status" value="1"/>
</dbReference>
<evidence type="ECO:0000313" key="1">
    <source>
        <dbReference type="EMBL" id="BAC95977.1"/>
    </source>
</evidence>
<dbReference type="InterPro" id="IPR001451">
    <property type="entry name" value="Hexapep"/>
</dbReference>
<dbReference type="PANTHER" id="PTHR13061:SF56">
    <property type="entry name" value="PROTEIN YRDA"/>
    <property type="match status" value="1"/>
</dbReference>
<name>Q7MGL7_VIBVY</name>
<dbReference type="STRING" id="672.VV93_v1c29360"/>
<dbReference type="Pfam" id="PF00132">
    <property type="entry name" value="Hexapep"/>
    <property type="match status" value="1"/>
</dbReference>
<organism evidence="1 2">
    <name type="scientific">Vibrio vulnificus (strain YJ016)</name>
    <dbReference type="NCBI Taxonomy" id="196600"/>
    <lineage>
        <taxon>Bacteria</taxon>
        <taxon>Pseudomonadati</taxon>
        <taxon>Pseudomonadota</taxon>
        <taxon>Gammaproteobacteria</taxon>
        <taxon>Vibrionales</taxon>
        <taxon>Vibrionaceae</taxon>
        <taxon>Vibrio</taxon>
    </lineage>
</organism>
<evidence type="ECO:0000313" key="2">
    <source>
        <dbReference type="Proteomes" id="UP000002675"/>
    </source>
</evidence>
<dbReference type="eggNOG" id="COG0663">
    <property type="taxonomic scope" value="Bacteria"/>
</dbReference>
<dbReference type="KEGG" id="vvy:VV3213"/>
<gene>
    <name evidence="1" type="ordered locus">VV3213</name>
</gene>
<dbReference type="SUPFAM" id="SSF51161">
    <property type="entry name" value="Trimeric LpxA-like enzymes"/>
    <property type="match status" value="1"/>
</dbReference>
<dbReference type="EMBL" id="BA000037">
    <property type="protein sequence ID" value="BAC95977.1"/>
    <property type="molecule type" value="Genomic_DNA"/>
</dbReference>
<dbReference type="InterPro" id="IPR047324">
    <property type="entry name" value="LbH_gamma_CA-like"/>
</dbReference>
<dbReference type="HOGENOM" id="CLU_064827_7_0_6"/>
<sequence length="211" mass="23179">MFFILKGEFLLLFSHDITIHQALLGGKMSSIRSYKGIHPQIGERVYIDSTSVIVGDIRIGDDSSIWPLVAARGDVNHIHIGARTNIQDGSVLHVTHKNAENPHGYPLLIGNDVTIGHKVMLHGCDIHDRVLVGMGAIVLDAVVVESDVMIGAGSLVPPGKRLESGYLYVGSPVKQARPLSEKERAFLLKSADNYVQNKNDYLTEVKDLHER</sequence>
<dbReference type="CDD" id="cd04645">
    <property type="entry name" value="LbH_gamma_CA_like"/>
    <property type="match status" value="1"/>
</dbReference>
<protein>
    <submittedName>
        <fullName evidence="1">Carbonic anhydrase, family 3</fullName>
    </submittedName>
</protein>
<accession>Q7MGL7</accession>
<dbReference type="InterPro" id="IPR011004">
    <property type="entry name" value="Trimer_LpxA-like_sf"/>
</dbReference>
<dbReference type="AlphaFoldDB" id="Q7MGL7"/>
<proteinExistence type="predicted"/>
<dbReference type="Gene3D" id="2.160.10.10">
    <property type="entry name" value="Hexapeptide repeat proteins"/>
    <property type="match status" value="1"/>
</dbReference>
<reference evidence="1 2" key="1">
    <citation type="journal article" date="2003" name="Genome Res.">
        <title>Comparative genome analysis of Vibrio vulnificus, a marine pathogen.</title>
        <authorList>
            <person name="Chen C.Y."/>
            <person name="Wu K.M."/>
            <person name="Chang Y.C."/>
            <person name="Chang C.H."/>
            <person name="Tsai H.C."/>
            <person name="Liao T.L."/>
            <person name="Liu Y.M."/>
            <person name="Chen H.J."/>
            <person name="Shen A.B."/>
            <person name="Li J.C."/>
            <person name="Su T.L."/>
            <person name="Shao C.P."/>
            <person name="Lee C.T."/>
            <person name="Hor L.I."/>
            <person name="Tsai S.F."/>
        </authorList>
    </citation>
    <scope>NUCLEOTIDE SEQUENCE [LARGE SCALE GENOMIC DNA]</scope>
    <source>
        <strain evidence="1 2">YJ016</strain>
    </source>
</reference>